<dbReference type="Proteomes" id="UP000306912">
    <property type="component" value="Unassembled WGS sequence"/>
</dbReference>
<keyword evidence="7" id="KW-0521">NADP</keyword>
<evidence type="ECO:0000256" key="6">
    <source>
        <dbReference type="ARBA" id="ARBA00022694"/>
    </source>
</evidence>
<dbReference type="SUPFAM" id="SSF51395">
    <property type="entry name" value="FMN-linked oxidoreductases"/>
    <property type="match status" value="1"/>
</dbReference>
<dbReference type="InterPro" id="IPR004652">
    <property type="entry name" value="DusB-like"/>
</dbReference>
<keyword evidence="5 12" id="KW-0288">FMN</keyword>
<evidence type="ECO:0000256" key="5">
    <source>
        <dbReference type="ARBA" id="ARBA00022643"/>
    </source>
</evidence>
<organism evidence="16 17">
    <name type="scientific">Culicoidibacter larvae</name>
    <dbReference type="NCBI Taxonomy" id="2579976"/>
    <lineage>
        <taxon>Bacteria</taxon>
        <taxon>Bacillati</taxon>
        <taxon>Bacillota</taxon>
        <taxon>Culicoidibacteria</taxon>
        <taxon>Culicoidibacterales</taxon>
        <taxon>Culicoidibacteraceae</taxon>
        <taxon>Culicoidibacter</taxon>
    </lineage>
</organism>
<evidence type="ECO:0000256" key="2">
    <source>
        <dbReference type="ARBA" id="ARBA00002790"/>
    </source>
</evidence>
<evidence type="ECO:0000313" key="17">
    <source>
        <dbReference type="Proteomes" id="UP000306912"/>
    </source>
</evidence>
<sequence>MGGNNVTYKIKDITIDNPIVLAPMAGVCNAAFRSIIKRFGAGLVYAEMVSDKAVVYQNKKTLDMLYVAEDEHPMAMQIFGGDKETFIEAAKFVDANCDCDIIDINMGCPVPKVTKNEAGAKLLLDSDKIYDIVSSINAVTSKPVTVKMRIGWNADTINVINNAKAVEAAGASAVAIHGRTAKQMYTGKADWSYVKQVVDAVNIPVFGNGDIKTPEDVKQRLEETGAQGIMIGRAFLGNPWLAAQINEYLTTGTYRKKISPTEKFIVAKEHLRELKALKGEHLAVLEMRGHMAWYIKGLKGSSRVKELLMQQKTEQGMIGILDEYEEWLSKED</sequence>
<dbReference type="EC" id="1.3.1.-" evidence="12"/>
<comment type="similarity">
    <text evidence="12">Belongs to the dus family.</text>
</comment>
<name>A0A5R8QIQ8_9FIRM</name>
<evidence type="ECO:0000256" key="13">
    <source>
        <dbReference type="PIRSR" id="PIRSR006621-1"/>
    </source>
</evidence>
<evidence type="ECO:0000256" key="11">
    <source>
        <dbReference type="ARBA" id="ARBA00048802"/>
    </source>
</evidence>
<evidence type="ECO:0000256" key="14">
    <source>
        <dbReference type="PIRSR" id="PIRSR006621-2"/>
    </source>
</evidence>
<feature type="binding site" evidence="14">
    <location>
        <begin position="23"/>
        <end position="25"/>
    </location>
    <ligand>
        <name>FMN</name>
        <dbReference type="ChEBI" id="CHEBI:58210"/>
    </ligand>
</feature>
<keyword evidence="6 12" id="KW-0819">tRNA processing</keyword>
<feature type="active site" description="Proton donor" evidence="13">
    <location>
        <position position="108"/>
    </location>
</feature>
<keyword evidence="9 12" id="KW-0560">Oxidoreductase</keyword>
<evidence type="ECO:0000256" key="7">
    <source>
        <dbReference type="ARBA" id="ARBA00022857"/>
    </source>
</evidence>
<protein>
    <recommendedName>
        <fullName evidence="12">tRNA-dihydrouridine synthase</fullName>
        <ecNumber evidence="12">1.3.1.-</ecNumber>
    </recommendedName>
</protein>
<dbReference type="InParanoid" id="A0A5R8QIQ8"/>
<dbReference type="GO" id="GO:0050660">
    <property type="term" value="F:flavin adenine dinucleotide binding"/>
    <property type="evidence" value="ECO:0007669"/>
    <property type="project" value="InterPro"/>
</dbReference>
<dbReference type="PIRSF" id="PIRSF006621">
    <property type="entry name" value="Dus"/>
    <property type="match status" value="1"/>
</dbReference>
<comment type="catalytic activity">
    <reaction evidence="11">
        <text>a 5,6-dihydrouridine in tRNA + NAD(+) = a uridine in tRNA + NADH + H(+)</text>
        <dbReference type="Rhea" id="RHEA:54452"/>
        <dbReference type="Rhea" id="RHEA-COMP:13339"/>
        <dbReference type="Rhea" id="RHEA-COMP:13887"/>
        <dbReference type="ChEBI" id="CHEBI:15378"/>
        <dbReference type="ChEBI" id="CHEBI:57540"/>
        <dbReference type="ChEBI" id="CHEBI:57945"/>
        <dbReference type="ChEBI" id="CHEBI:65315"/>
        <dbReference type="ChEBI" id="CHEBI:74443"/>
    </reaction>
</comment>
<proteinExistence type="inferred from homology"/>
<comment type="function">
    <text evidence="2 12">Catalyzes the synthesis of 5,6-dihydrouridine (D), a modified base found in the D-loop of most tRNAs, via the reduction of the C5-C6 double bond in target uridines.</text>
</comment>
<evidence type="ECO:0000256" key="10">
    <source>
        <dbReference type="ARBA" id="ARBA00048205"/>
    </source>
</evidence>
<evidence type="ECO:0000256" key="4">
    <source>
        <dbReference type="ARBA" id="ARBA00022630"/>
    </source>
</evidence>
<dbReference type="GO" id="GO:0000049">
    <property type="term" value="F:tRNA binding"/>
    <property type="evidence" value="ECO:0007669"/>
    <property type="project" value="UniProtKB-KW"/>
</dbReference>
<dbReference type="PANTHER" id="PTHR45846:SF1">
    <property type="entry name" value="TRNA-DIHYDROURIDINE(47) SYNTHASE [NAD(P)(+)]-LIKE"/>
    <property type="match status" value="1"/>
</dbReference>
<dbReference type="EMBL" id="VBWP01000001">
    <property type="protein sequence ID" value="TLG77137.1"/>
    <property type="molecule type" value="Genomic_DNA"/>
</dbReference>
<feature type="binding site" evidence="14">
    <location>
        <begin position="232"/>
        <end position="233"/>
    </location>
    <ligand>
        <name>FMN</name>
        <dbReference type="ChEBI" id="CHEBI:58210"/>
    </ligand>
</feature>
<keyword evidence="8" id="KW-0694">RNA-binding</keyword>
<gene>
    <name evidence="16" type="primary">dusB</name>
    <name evidence="16" type="ORF">FEZ08_00530</name>
</gene>
<dbReference type="PROSITE" id="PS01136">
    <property type="entry name" value="UPF0034"/>
    <property type="match status" value="1"/>
</dbReference>
<dbReference type="InterPro" id="IPR001269">
    <property type="entry name" value="DUS_fam"/>
</dbReference>
<dbReference type="Pfam" id="PF01207">
    <property type="entry name" value="Dus"/>
    <property type="match status" value="1"/>
</dbReference>
<keyword evidence="4 12" id="KW-0285">Flavoprotein</keyword>
<evidence type="ECO:0000256" key="9">
    <source>
        <dbReference type="ARBA" id="ARBA00023002"/>
    </source>
</evidence>
<dbReference type="PANTHER" id="PTHR45846">
    <property type="entry name" value="TRNA-DIHYDROURIDINE(47) SYNTHASE [NAD(P)(+)]-LIKE"/>
    <property type="match status" value="1"/>
</dbReference>
<keyword evidence="17" id="KW-1185">Reference proteome</keyword>
<keyword evidence="3" id="KW-0820">tRNA-binding</keyword>
<dbReference type="InterPro" id="IPR018517">
    <property type="entry name" value="tRNA_hU_synthase_CS"/>
</dbReference>
<feature type="domain" description="DUS-like FMN-binding" evidence="15">
    <location>
        <begin position="21"/>
        <end position="317"/>
    </location>
</feature>
<accession>A0A5R8QIQ8</accession>
<evidence type="ECO:0000256" key="8">
    <source>
        <dbReference type="ARBA" id="ARBA00022884"/>
    </source>
</evidence>
<dbReference type="GO" id="GO:0017150">
    <property type="term" value="F:tRNA dihydrouridine synthase activity"/>
    <property type="evidence" value="ECO:0007669"/>
    <property type="project" value="InterPro"/>
</dbReference>
<comment type="catalytic activity">
    <reaction evidence="10">
        <text>a 5,6-dihydrouridine in tRNA + NADP(+) = a uridine in tRNA + NADPH + H(+)</text>
        <dbReference type="Rhea" id="RHEA:23624"/>
        <dbReference type="Rhea" id="RHEA-COMP:13339"/>
        <dbReference type="Rhea" id="RHEA-COMP:13887"/>
        <dbReference type="ChEBI" id="CHEBI:15378"/>
        <dbReference type="ChEBI" id="CHEBI:57783"/>
        <dbReference type="ChEBI" id="CHEBI:58349"/>
        <dbReference type="ChEBI" id="CHEBI:65315"/>
        <dbReference type="ChEBI" id="CHEBI:74443"/>
    </reaction>
</comment>
<feature type="binding site" evidence="14">
    <location>
        <position position="147"/>
    </location>
    <ligand>
        <name>FMN</name>
        <dbReference type="ChEBI" id="CHEBI:58210"/>
    </ligand>
</feature>
<evidence type="ECO:0000256" key="12">
    <source>
        <dbReference type="PIRNR" id="PIRNR006621"/>
    </source>
</evidence>
<feature type="binding site" evidence="14">
    <location>
        <position position="77"/>
    </location>
    <ligand>
        <name>FMN</name>
        <dbReference type="ChEBI" id="CHEBI:58210"/>
    </ligand>
</feature>
<comment type="caution">
    <text evidence="16">The sequence shown here is derived from an EMBL/GenBank/DDBJ whole genome shotgun (WGS) entry which is preliminary data.</text>
</comment>
<keyword evidence="14" id="KW-0547">Nucleotide-binding</keyword>
<dbReference type="NCBIfam" id="TIGR00737">
    <property type="entry name" value="nifR3_yhdG"/>
    <property type="match status" value="1"/>
</dbReference>
<dbReference type="CDD" id="cd02801">
    <property type="entry name" value="DUS_like_FMN"/>
    <property type="match status" value="1"/>
</dbReference>
<dbReference type="Gene3D" id="1.10.1200.80">
    <property type="entry name" value="Putative flavin oxidoreducatase, domain 2"/>
    <property type="match status" value="1"/>
</dbReference>
<evidence type="ECO:0000313" key="16">
    <source>
        <dbReference type="EMBL" id="TLG77137.1"/>
    </source>
</evidence>
<reference evidence="16 17" key="1">
    <citation type="submission" date="2019-05" db="EMBL/GenBank/DDBJ databases">
        <title>Culicoidintestinum kansasii gen. nov., sp. nov. from the gastrointestinal tract of the biting midge, Culicoides sonorensis.</title>
        <authorList>
            <person name="Neupane S."/>
            <person name="Ghosh A."/>
            <person name="Gunther S."/>
            <person name="Martin K."/>
            <person name="Zurek L."/>
        </authorList>
    </citation>
    <scope>NUCLEOTIDE SEQUENCE [LARGE SCALE GENOMIC DNA]</scope>
    <source>
        <strain evidence="16 17">CS-1</strain>
    </source>
</reference>
<evidence type="ECO:0000259" key="15">
    <source>
        <dbReference type="Pfam" id="PF01207"/>
    </source>
</evidence>
<evidence type="ECO:0000256" key="3">
    <source>
        <dbReference type="ARBA" id="ARBA00022555"/>
    </source>
</evidence>
<dbReference type="FunCoup" id="A0A5R8QIQ8">
    <property type="interactions" value="418"/>
</dbReference>
<evidence type="ECO:0000256" key="1">
    <source>
        <dbReference type="ARBA" id="ARBA00001917"/>
    </source>
</evidence>
<dbReference type="OrthoDB" id="9764501at2"/>
<dbReference type="InterPro" id="IPR013785">
    <property type="entry name" value="Aldolase_TIM"/>
</dbReference>
<dbReference type="Gene3D" id="3.20.20.70">
    <property type="entry name" value="Aldolase class I"/>
    <property type="match status" value="1"/>
</dbReference>
<comment type="cofactor">
    <cofactor evidence="1 12 14">
        <name>FMN</name>
        <dbReference type="ChEBI" id="CHEBI:58210"/>
    </cofactor>
</comment>
<dbReference type="InterPro" id="IPR024036">
    <property type="entry name" value="tRNA-dHydroUridine_Synthase_C"/>
</dbReference>
<feature type="binding site" evidence="14">
    <location>
        <position position="177"/>
    </location>
    <ligand>
        <name>FMN</name>
        <dbReference type="ChEBI" id="CHEBI:58210"/>
    </ligand>
</feature>
<dbReference type="AlphaFoldDB" id="A0A5R8QIQ8"/>
<dbReference type="InterPro" id="IPR035587">
    <property type="entry name" value="DUS-like_FMN-bd"/>
</dbReference>